<keyword evidence="1" id="KW-1133">Transmembrane helix</keyword>
<dbReference type="AlphaFoldDB" id="A0A146KH73"/>
<dbReference type="Gene3D" id="3.60.21.10">
    <property type="match status" value="1"/>
</dbReference>
<dbReference type="SUPFAM" id="SSF56300">
    <property type="entry name" value="Metallo-dependent phosphatases"/>
    <property type="match status" value="1"/>
</dbReference>
<dbReference type="GO" id="GO:0005829">
    <property type="term" value="C:cytosol"/>
    <property type="evidence" value="ECO:0007669"/>
    <property type="project" value="TreeGrafter"/>
</dbReference>
<sequence length="562" mass="64440">QMQFVLSLLQTRELHILQISDLHGWIGGHRHEEYYGDLSNAQSYADRVRQNMSQHQDSDFLFIDGGDSCEGTGFSDKTSPRCSQVLETLGKMSLNATTIGNHDLGDANTVQFILQNASRIFGDRMLTTNIFYNDKPINNQYKYVTLKNGLRVLMFGFLYTSDNNYHGAVVKPQVEVINSPEIQNVIEQYAKQTDVVLLDLHIASREKEANETYFEFRKQFAKYNYQVPILVMTAHSHQTHTYDCFDSNSIMDPNCYNTEAGCYGRNLLHNVITLDTIEVTNGEEKFTGTVVKSKFTFPSKNIELSYFKNGVDIGMAARTNISVDQFDTESGNEMRHRVKQMEIDLNLSTKIGYSKYQYAKRGLLTEPNSMNRIWIYSVFPNVIYQENQPNEQFVVANSGSIRDHMFEGVVVNDDVNTIMPFPNALFVYRNLEGQNLWCILDNLNGYVAKGQLPRYMYPKKPVNNQMYDMITDDYNAARIAGQFEKCINNTEIPTLEEYIPKINHLKKTDDALKYYVETYMKDDDMFAEIVEARVDDIVLGVSITMAVLSGLLILIHLITSWE</sequence>
<evidence type="ECO:0000259" key="2">
    <source>
        <dbReference type="Pfam" id="PF00149"/>
    </source>
</evidence>
<reference evidence="4" key="1">
    <citation type="submission" date="2015-07" db="EMBL/GenBank/DDBJ databases">
        <title>Adaptation to a free-living lifestyle via gene acquisitions in the diplomonad Trepomonas sp. PC1.</title>
        <authorList>
            <person name="Xu F."/>
            <person name="Jerlstrom-Hultqvist J."/>
            <person name="Kolisko M."/>
            <person name="Simpson A.G.B."/>
            <person name="Roger A.J."/>
            <person name="Svard S.G."/>
            <person name="Andersson J.O."/>
        </authorList>
    </citation>
    <scope>NUCLEOTIDE SEQUENCE</scope>
    <source>
        <strain evidence="4">PC1</strain>
    </source>
</reference>
<dbReference type="InterPro" id="IPR053828">
    <property type="entry name" value="Nucleosidase_C"/>
</dbReference>
<dbReference type="InterPro" id="IPR029052">
    <property type="entry name" value="Metallo-depent_PP-like"/>
</dbReference>
<name>A0A146KH73_9EUKA</name>
<dbReference type="SUPFAM" id="SSF55816">
    <property type="entry name" value="5'-nucleotidase (syn. UDP-sugar hydrolase), C-terminal domain"/>
    <property type="match status" value="1"/>
</dbReference>
<proteinExistence type="predicted"/>
<feature type="domain" description="Putative 5'-nucleotidase C-terminal" evidence="3">
    <location>
        <begin position="363"/>
        <end position="447"/>
    </location>
</feature>
<feature type="domain" description="Calcineurin-like phosphoesterase" evidence="2">
    <location>
        <begin position="15"/>
        <end position="238"/>
    </location>
</feature>
<dbReference type="Gene3D" id="3.90.780.10">
    <property type="entry name" value="5'-Nucleotidase, C-terminal domain"/>
    <property type="match status" value="1"/>
</dbReference>
<dbReference type="InterPro" id="IPR036907">
    <property type="entry name" value="5'-Nucleotdase_C_sf"/>
</dbReference>
<dbReference type="PANTHER" id="PTHR11575:SF22">
    <property type="entry name" value="ADL392WP"/>
    <property type="match status" value="1"/>
</dbReference>
<dbReference type="InterPro" id="IPR004843">
    <property type="entry name" value="Calcineurin-like_PHP"/>
</dbReference>
<dbReference type="GO" id="GO:0016787">
    <property type="term" value="F:hydrolase activity"/>
    <property type="evidence" value="ECO:0007669"/>
    <property type="project" value="InterPro"/>
</dbReference>
<dbReference type="Pfam" id="PF00149">
    <property type="entry name" value="Metallophos"/>
    <property type="match status" value="1"/>
</dbReference>
<evidence type="ECO:0000313" key="4">
    <source>
        <dbReference type="EMBL" id="JAP94751.1"/>
    </source>
</evidence>
<feature type="non-terminal residue" evidence="4">
    <location>
        <position position="1"/>
    </location>
</feature>
<evidence type="ECO:0000256" key="1">
    <source>
        <dbReference type="SAM" id="Phobius"/>
    </source>
</evidence>
<organism evidence="4">
    <name type="scientific">Trepomonas sp. PC1</name>
    <dbReference type="NCBI Taxonomy" id="1076344"/>
    <lineage>
        <taxon>Eukaryota</taxon>
        <taxon>Metamonada</taxon>
        <taxon>Diplomonadida</taxon>
        <taxon>Hexamitidae</taxon>
        <taxon>Hexamitinae</taxon>
        <taxon>Trepomonas</taxon>
    </lineage>
</organism>
<evidence type="ECO:0000259" key="3">
    <source>
        <dbReference type="Pfam" id="PF21953"/>
    </source>
</evidence>
<accession>A0A146KH73</accession>
<protein>
    <submittedName>
        <fullName evidence="4">5' nucleotidase family protein</fullName>
    </submittedName>
</protein>
<dbReference type="PANTHER" id="PTHR11575">
    <property type="entry name" value="5'-NUCLEOTIDASE-RELATED"/>
    <property type="match status" value="1"/>
</dbReference>
<feature type="non-terminal residue" evidence="4">
    <location>
        <position position="562"/>
    </location>
</feature>
<gene>
    <name evidence="4" type="ORF">TPC1_12490</name>
</gene>
<keyword evidence="1" id="KW-0472">Membrane</keyword>
<dbReference type="Pfam" id="PF21953">
    <property type="entry name" value="NadN_nucleosid_C"/>
    <property type="match status" value="1"/>
</dbReference>
<dbReference type="GO" id="GO:0009166">
    <property type="term" value="P:nucleotide catabolic process"/>
    <property type="evidence" value="ECO:0007669"/>
    <property type="project" value="InterPro"/>
</dbReference>
<dbReference type="EMBL" id="GDID01001855">
    <property type="protein sequence ID" value="JAP94751.1"/>
    <property type="molecule type" value="Transcribed_RNA"/>
</dbReference>
<keyword evidence="1" id="KW-0812">Transmembrane</keyword>
<feature type="transmembrane region" description="Helical" evidence="1">
    <location>
        <begin position="537"/>
        <end position="558"/>
    </location>
</feature>
<dbReference type="InterPro" id="IPR006179">
    <property type="entry name" value="5_nucleotidase/apyrase"/>
</dbReference>